<reference evidence="2" key="2">
    <citation type="submission" date="2004-02" db="EMBL/GenBank/DDBJ databases">
        <authorList>
            <consortium name="Genoscope"/>
            <consortium name="Whitehead Institute Centre for Genome Research"/>
        </authorList>
    </citation>
    <scope>NUCLEOTIDE SEQUENCE</scope>
</reference>
<protein>
    <submittedName>
        <fullName evidence="2">(spotted green pufferfish) hypothetical protein</fullName>
    </submittedName>
</protein>
<reference evidence="2" key="1">
    <citation type="journal article" date="2004" name="Nature">
        <title>Genome duplication in the teleost fish Tetraodon nigroviridis reveals the early vertebrate proto-karyotype.</title>
        <authorList>
            <person name="Jaillon O."/>
            <person name="Aury J.-M."/>
            <person name="Brunet F."/>
            <person name="Petit J.-L."/>
            <person name="Stange-Thomann N."/>
            <person name="Mauceli E."/>
            <person name="Bouneau L."/>
            <person name="Fischer C."/>
            <person name="Ozouf-Costaz C."/>
            <person name="Bernot A."/>
            <person name="Nicaud S."/>
            <person name="Jaffe D."/>
            <person name="Fisher S."/>
            <person name="Lutfalla G."/>
            <person name="Dossat C."/>
            <person name="Segurens B."/>
            <person name="Dasilva C."/>
            <person name="Salanoubat M."/>
            <person name="Levy M."/>
            <person name="Boudet N."/>
            <person name="Castellano S."/>
            <person name="Anthouard V."/>
            <person name="Jubin C."/>
            <person name="Castelli V."/>
            <person name="Katinka M."/>
            <person name="Vacherie B."/>
            <person name="Biemont C."/>
            <person name="Skalli Z."/>
            <person name="Cattolico L."/>
            <person name="Poulain J."/>
            <person name="De Berardinis V."/>
            <person name="Cruaud C."/>
            <person name="Duprat S."/>
            <person name="Brottier P."/>
            <person name="Coutanceau J.-P."/>
            <person name="Gouzy J."/>
            <person name="Parra G."/>
            <person name="Lardier G."/>
            <person name="Chapple C."/>
            <person name="McKernan K.J."/>
            <person name="McEwan P."/>
            <person name="Bosak S."/>
            <person name="Kellis M."/>
            <person name="Volff J.-N."/>
            <person name="Guigo R."/>
            <person name="Zody M.C."/>
            <person name="Mesirov J."/>
            <person name="Lindblad-Toh K."/>
            <person name="Birren B."/>
            <person name="Nusbaum C."/>
            <person name="Kahn D."/>
            <person name="Robinson-Rechavi M."/>
            <person name="Laudet V."/>
            <person name="Schachter V."/>
            <person name="Quetier F."/>
            <person name="Saurin W."/>
            <person name="Scarpelli C."/>
            <person name="Wincker P."/>
            <person name="Lander E.S."/>
            <person name="Weissenbach J."/>
            <person name="Roest Crollius H."/>
        </authorList>
    </citation>
    <scope>NUCLEOTIDE SEQUENCE [LARGE SCALE GENOMIC DNA]</scope>
</reference>
<gene>
    <name evidence="2" type="ORF">GSTENG00023591001</name>
</gene>
<feature type="region of interest" description="Disordered" evidence="1">
    <location>
        <begin position="1"/>
        <end position="33"/>
    </location>
</feature>
<dbReference type="AlphaFoldDB" id="Q4S5T6"/>
<dbReference type="EMBL" id="CAAE01014729">
    <property type="protein sequence ID" value="CAG03996.1"/>
    <property type="molecule type" value="Genomic_DNA"/>
</dbReference>
<comment type="caution">
    <text evidence="2">The sequence shown here is derived from an EMBL/GenBank/DDBJ whole genome shotgun (WGS) entry which is preliminary data.</text>
</comment>
<accession>Q4S5T6</accession>
<name>Q4S5T6_TETNG</name>
<evidence type="ECO:0000313" key="2">
    <source>
        <dbReference type="EMBL" id="CAG03996.1"/>
    </source>
</evidence>
<organism evidence="2">
    <name type="scientific">Tetraodon nigroviridis</name>
    <name type="common">Spotted green pufferfish</name>
    <name type="synonym">Chelonodon nigroviridis</name>
    <dbReference type="NCBI Taxonomy" id="99883"/>
    <lineage>
        <taxon>Eukaryota</taxon>
        <taxon>Metazoa</taxon>
        <taxon>Chordata</taxon>
        <taxon>Craniata</taxon>
        <taxon>Vertebrata</taxon>
        <taxon>Euteleostomi</taxon>
        <taxon>Actinopterygii</taxon>
        <taxon>Neopterygii</taxon>
        <taxon>Teleostei</taxon>
        <taxon>Neoteleostei</taxon>
        <taxon>Acanthomorphata</taxon>
        <taxon>Eupercaria</taxon>
        <taxon>Tetraodontiformes</taxon>
        <taxon>Tetradontoidea</taxon>
        <taxon>Tetraodontidae</taxon>
        <taxon>Tetraodon</taxon>
    </lineage>
</organism>
<evidence type="ECO:0000256" key="1">
    <source>
        <dbReference type="SAM" id="MobiDB-lite"/>
    </source>
</evidence>
<proteinExistence type="predicted"/>
<sequence length="149" mass="16867">MKKANLPVRAEQRTREKKVWNRRKDGGGGSPCVRKREIKRSVKRQCMKYECDGVILTQGASSATLRLPGCWWRLRPQGVPPLHPISGLALQKEARHAVPAPCCAAFCLRHSEYVKSRGRKRKTSSQSTVARAKEALRRLAYTPRPRGHN</sequence>
<dbReference type="KEGG" id="tng:GSTEN00023591G001"/>
<feature type="compositionally biased region" description="Basic and acidic residues" evidence="1">
    <location>
        <begin position="10"/>
        <end position="26"/>
    </location>
</feature>